<evidence type="ECO:0000313" key="4">
    <source>
        <dbReference type="Proteomes" id="UP000004367"/>
    </source>
</evidence>
<comment type="caution">
    <text evidence="3">The sequence shown here is derived from an EMBL/GenBank/DDBJ whole genome shotgun (WGS) entry which is preliminary data.</text>
</comment>
<dbReference type="eggNOG" id="ENOG5033DMK">
    <property type="taxonomic scope" value="Bacteria"/>
</dbReference>
<protein>
    <submittedName>
        <fullName evidence="3">Putative LigA protein</fullName>
    </submittedName>
</protein>
<sequence length="219" mass="22752">MSTDTATPFLGRRRAFRAAAAATVLGATLVGCGSNDEQPAQQQPAPVETTTVTATNEPAPSQSASAQGTNNPVKKDVAGSTDLVYTALATATGSLAGGKAVEYDFEDTSPEVTVSDGQKAQKITLATDGTTVEKTKDESVDKDDKADIAAATVDMKQAMEAALKAVPGVPKSAELDRDHKAVRSDVVGWDIKIVDANDKEHEVVVDAATGEVLEKNIDH</sequence>
<gene>
    <name evidence="3" type="ORF">MOPEL_080_00210</name>
</gene>
<dbReference type="Proteomes" id="UP000004367">
    <property type="component" value="Unassembled WGS sequence"/>
</dbReference>
<name>H5USN4_9MICO</name>
<feature type="region of interest" description="Disordered" evidence="1">
    <location>
        <begin position="34"/>
        <end position="74"/>
    </location>
</feature>
<feature type="domain" description="PepSY" evidence="2">
    <location>
        <begin position="154"/>
        <end position="215"/>
    </location>
</feature>
<dbReference type="InterPro" id="IPR025711">
    <property type="entry name" value="PepSY"/>
</dbReference>
<feature type="compositionally biased region" description="Polar residues" evidence="1">
    <location>
        <begin position="61"/>
        <end position="72"/>
    </location>
</feature>
<dbReference type="AlphaFoldDB" id="H5USN4"/>
<feature type="compositionally biased region" description="Low complexity" evidence="1">
    <location>
        <begin position="34"/>
        <end position="60"/>
    </location>
</feature>
<dbReference type="OrthoDB" id="4246951at2"/>
<evidence type="ECO:0000256" key="1">
    <source>
        <dbReference type="SAM" id="MobiDB-lite"/>
    </source>
</evidence>
<dbReference type="EMBL" id="BAFE01000058">
    <property type="protein sequence ID" value="GAB48742.1"/>
    <property type="molecule type" value="Genomic_DNA"/>
</dbReference>
<accession>H5USN4</accession>
<keyword evidence="4" id="KW-1185">Reference proteome</keyword>
<evidence type="ECO:0000313" key="3">
    <source>
        <dbReference type="EMBL" id="GAB48742.1"/>
    </source>
</evidence>
<organism evidence="3 4">
    <name type="scientific">Mobilicoccus pelagius NBRC 104925</name>
    <dbReference type="NCBI Taxonomy" id="1089455"/>
    <lineage>
        <taxon>Bacteria</taxon>
        <taxon>Bacillati</taxon>
        <taxon>Actinomycetota</taxon>
        <taxon>Actinomycetes</taxon>
        <taxon>Micrococcales</taxon>
        <taxon>Dermatophilaceae</taxon>
        <taxon>Mobilicoccus</taxon>
    </lineage>
</organism>
<reference evidence="3 4" key="1">
    <citation type="submission" date="2012-02" db="EMBL/GenBank/DDBJ databases">
        <title>Whole genome shotgun sequence of Mobilicoccus pelagius NBRC 104925.</title>
        <authorList>
            <person name="Yoshida Y."/>
            <person name="Hosoyama A."/>
            <person name="Tsuchikane K."/>
            <person name="Katsumata H."/>
            <person name="Yamazaki S."/>
            <person name="Fujita N."/>
        </authorList>
    </citation>
    <scope>NUCLEOTIDE SEQUENCE [LARGE SCALE GENOMIC DNA]</scope>
    <source>
        <strain evidence="3 4">NBRC 104925</strain>
    </source>
</reference>
<dbReference type="RefSeq" id="WP_009482640.1">
    <property type="nucleotide sequence ID" value="NZ_BAFE01000058.1"/>
</dbReference>
<dbReference type="Pfam" id="PF03413">
    <property type="entry name" value="PepSY"/>
    <property type="match status" value="1"/>
</dbReference>
<dbReference type="Gene3D" id="3.10.450.40">
    <property type="match status" value="1"/>
</dbReference>
<evidence type="ECO:0000259" key="2">
    <source>
        <dbReference type="Pfam" id="PF03413"/>
    </source>
</evidence>
<dbReference type="STRING" id="1089455.MOPEL_080_00210"/>
<proteinExistence type="predicted"/>